<keyword evidence="3 6" id="KW-1133">Transmembrane helix</keyword>
<keyword evidence="4 6" id="KW-0472">Membrane</keyword>
<feature type="domain" description="ABC transmembrane type-2" evidence="7">
    <location>
        <begin position="38"/>
        <end position="274"/>
    </location>
</feature>
<feature type="transmembrane region" description="Helical" evidence="6">
    <location>
        <begin position="74"/>
        <end position="95"/>
    </location>
</feature>
<accession>A0A931BD83</accession>
<sequence length="276" mass="29276">MTALAPAAPLSSRSGGHPLADARTLTLRVLLYYRRSPGLIAASLLAPLAMLLVFGYIFGSAISLPGGGKYRDYLMPGMFILVAVNGIMPAMNGAARDVGRGVTDRLRSMPISRSAALLGQTLADVVVSSVVLTMMVGVGLALGWRAHNGIGDALGAMGLLLLFRFTTNWIGIYLGLLVGREDMASQLSVLVFPLSMVTNVFVTTGGMPGWLRFLADWNPISAVAAAARRLFGNAVPLQPGDPWPLRHPIPATLAWAAVLLAVFFPLAVRKFNSHGR</sequence>
<comment type="subcellular location">
    <subcellularLocation>
        <location evidence="6">Cell membrane</location>
        <topology evidence="6">Multi-pass membrane protein</topology>
    </subcellularLocation>
    <subcellularLocation>
        <location evidence="1">Membrane</location>
        <topology evidence="1">Multi-pass membrane protein</topology>
    </subcellularLocation>
</comment>
<feature type="transmembrane region" description="Helical" evidence="6">
    <location>
        <begin position="154"/>
        <end position="178"/>
    </location>
</feature>
<dbReference type="InterPro" id="IPR051784">
    <property type="entry name" value="Nod_factor_ABC_transporter"/>
</dbReference>
<keyword evidence="2 6" id="KW-0812">Transmembrane</keyword>
<dbReference type="GO" id="GO:0140359">
    <property type="term" value="F:ABC-type transporter activity"/>
    <property type="evidence" value="ECO:0007669"/>
    <property type="project" value="InterPro"/>
</dbReference>
<gene>
    <name evidence="8" type="ORF">I2501_25145</name>
</gene>
<feature type="transmembrane region" description="Helical" evidence="6">
    <location>
        <begin position="190"/>
        <end position="211"/>
    </location>
</feature>
<feature type="transmembrane region" description="Helical" evidence="6">
    <location>
        <begin position="249"/>
        <end position="268"/>
    </location>
</feature>
<dbReference type="InterPro" id="IPR047817">
    <property type="entry name" value="ABC2_TM_bact-type"/>
</dbReference>
<proteinExistence type="inferred from homology"/>
<dbReference type="InterPro" id="IPR013525">
    <property type="entry name" value="ABC2_TM"/>
</dbReference>
<evidence type="ECO:0000259" key="7">
    <source>
        <dbReference type="PROSITE" id="PS51012"/>
    </source>
</evidence>
<reference evidence="8" key="1">
    <citation type="submission" date="2020-11" db="EMBL/GenBank/DDBJ databases">
        <title>Isolation and identification of active actinomycetes.</title>
        <authorList>
            <person name="Yu B."/>
        </authorList>
    </citation>
    <scope>NUCLEOTIDE SEQUENCE</scope>
    <source>
        <strain evidence="8">NEAU-YB345</strain>
    </source>
</reference>
<feature type="transmembrane region" description="Helical" evidence="6">
    <location>
        <begin position="38"/>
        <end position="62"/>
    </location>
</feature>
<dbReference type="GO" id="GO:0043190">
    <property type="term" value="C:ATP-binding cassette (ABC) transporter complex"/>
    <property type="evidence" value="ECO:0007669"/>
    <property type="project" value="InterPro"/>
</dbReference>
<dbReference type="RefSeq" id="WP_196196464.1">
    <property type="nucleotide sequence ID" value="NZ_JADPRT010000011.1"/>
</dbReference>
<keyword evidence="9" id="KW-1185">Reference proteome</keyword>
<evidence type="ECO:0000256" key="2">
    <source>
        <dbReference type="ARBA" id="ARBA00022692"/>
    </source>
</evidence>
<dbReference type="PANTHER" id="PTHR43229">
    <property type="entry name" value="NODULATION PROTEIN J"/>
    <property type="match status" value="1"/>
</dbReference>
<dbReference type="AlphaFoldDB" id="A0A931BD83"/>
<dbReference type="EMBL" id="JADPRT010000011">
    <property type="protein sequence ID" value="MBF9071310.1"/>
    <property type="molecule type" value="Genomic_DNA"/>
</dbReference>
<dbReference type="GO" id="GO:0046677">
    <property type="term" value="P:response to antibiotic"/>
    <property type="evidence" value="ECO:0007669"/>
    <property type="project" value="UniProtKB-KW"/>
</dbReference>
<dbReference type="PANTHER" id="PTHR43229:SF2">
    <property type="entry name" value="NODULATION PROTEIN J"/>
    <property type="match status" value="1"/>
</dbReference>
<keyword evidence="6" id="KW-1003">Cell membrane</keyword>
<name>A0A931BD83_9ACTN</name>
<organism evidence="8 9">
    <name type="scientific">Streptacidiphilus fuscans</name>
    <dbReference type="NCBI Taxonomy" id="2789292"/>
    <lineage>
        <taxon>Bacteria</taxon>
        <taxon>Bacillati</taxon>
        <taxon>Actinomycetota</taxon>
        <taxon>Actinomycetes</taxon>
        <taxon>Kitasatosporales</taxon>
        <taxon>Streptomycetaceae</taxon>
        <taxon>Streptacidiphilus</taxon>
    </lineage>
</organism>
<keyword evidence="6" id="KW-0813">Transport</keyword>
<comment type="similarity">
    <text evidence="6">Belongs to the ABC-2 integral membrane protein family.</text>
</comment>
<dbReference type="Proteomes" id="UP000657385">
    <property type="component" value="Unassembled WGS sequence"/>
</dbReference>
<evidence type="ECO:0000256" key="1">
    <source>
        <dbReference type="ARBA" id="ARBA00004141"/>
    </source>
</evidence>
<feature type="transmembrane region" description="Helical" evidence="6">
    <location>
        <begin position="116"/>
        <end position="142"/>
    </location>
</feature>
<evidence type="ECO:0000256" key="5">
    <source>
        <dbReference type="ARBA" id="ARBA00023251"/>
    </source>
</evidence>
<dbReference type="PROSITE" id="PS51012">
    <property type="entry name" value="ABC_TM2"/>
    <property type="match status" value="1"/>
</dbReference>
<evidence type="ECO:0000256" key="6">
    <source>
        <dbReference type="RuleBase" id="RU361157"/>
    </source>
</evidence>
<evidence type="ECO:0000256" key="4">
    <source>
        <dbReference type="ARBA" id="ARBA00023136"/>
    </source>
</evidence>
<dbReference type="PIRSF" id="PIRSF006648">
    <property type="entry name" value="DrrB"/>
    <property type="match status" value="1"/>
</dbReference>
<evidence type="ECO:0000313" key="8">
    <source>
        <dbReference type="EMBL" id="MBF9071310.1"/>
    </source>
</evidence>
<comment type="caution">
    <text evidence="8">The sequence shown here is derived from an EMBL/GenBank/DDBJ whole genome shotgun (WGS) entry which is preliminary data.</text>
</comment>
<evidence type="ECO:0000313" key="9">
    <source>
        <dbReference type="Proteomes" id="UP000657385"/>
    </source>
</evidence>
<dbReference type="InterPro" id="IPR000412">
    <property type="entry name" value="ABC_2_transport"/>
</dbReference>
<dbReference type="Pfam" id="PF01061">
    <property type="entry name" value="ABC2_membrane"/>
    <property type="match status" value="1"/>
</dbReference>
<protein>
    <recommendedName>
        <fullName evidence="6">Transport permease protein</fullName>
    </recommendedName>
</protein>
<keyword evidence="5" id="KW-0046">Antibiotic resistance</keyword>
<evidence type="ECO:0000256" key="3">
    <source>
        <dbReference type="ARBA" id="ARBA00022989"/>
    </source>
</evidence>